<evidence type="ECO:0000313" key="2">
    <source>
        <dbReference type="Proteomes" id="UP000005237"/>
    </source>
</evidence>
<dbReference type="Proteomes" id="UP000005237">
    <property type="component" value="Unassembled WGS sequence"/>
</dbReference>
<evidence type="ECO:0000313" key="1">
    <source>
        <dbReference type="EnsemblMetazoa" id="CJA00497.1"/>
    </source>
</evidence>
<protein>
    <submittedName>
        <fullName evidence="1">Uncharacterized protein</fullName>
    </submittedName>
</protein>
<organism evidence="1 2">
    <name type="scientific">Caenorhabditis japonica</name>
    <dbReference type="NCBI Taxonomy" id="281687"/>
    <lineage>
        <taxon>Eukaryota</taxon>
        <taxon>Metazoa</taxon>
        <taxon>Ecdysozoa</taxon>
        <taxon>Nematoda</taxon>
        <taxon>Chromadorea</taxon>
        <taxon>Rhabditida</taxon>
        <taxon>Rhabditina</taxon>
        <taxon>Rhabditomorpha</taxon>
        <taxon>Rhabditoidea</taxon>
        <taxon>Rhabditidae</taxon>
        <taxon>Peloderinae</taxon>
        <taxon>Caenorhabditis</taxon>
    </lineage>
</organism>
<keyword evidence="2" id="KW-1185">Reference proteome</keyword>
<dbReference type="EnsemblMetazoa" id="CJA00497.1">
    <property type="protein sequence ID" value="CJA00497.1"/>
    <property type="gene ID" value="WBGene00119701"/>
</dbReference>
<accession>A0A8R1HHE1</accession>
<name>A0A8R1HHE1_CAEJA</name>
<proteinExistence type="predicted"/>
<sequence>MDGQDKLPLKINNFERADKEVIKRRDSEDSSTADDVPITLGSRRNSLINQFRDFLYRTMDFSVQIDDPFEKSMY</sequence>
<reference evidence="1" key="2">
    <citation type="submission" date="2022-06" db="UniProtKB">
        <authorList>
            <consortium name="EnsemblMetazoa"/>
        </authorList>
    </citation>
    <scope>IDENTIFICATION</scope>
    <source>
        <strain evidence="1">DF5081</strain>
    </source>
</reference>
<dbReference type="AlphaFoldDB" id="A0A8R1HHE1"/>
<reference evidence="2" key="1">
    <citation type="submission" date="2010-08" db="EMBL/GenBank/DDBJ databases">
        <authorList>
            <consortium name="Caenorhabditis japonica Sequencing Consortium"/>
            <person name="Wilson R.K."/>
        </authorList>
    </citation>
    <scope>NUCLEOTIDE SEQUENCE [LARGE SCALE GENOMIC DNA]</scope>
    <source>
        <strain evidence="2">DF5081</strain>
    </source>
</reference>